<dbReference type="Proteomes" id="UP000037685">
    <property type="component" value="Unassembled WGS sequence"/>
</dbReference>
<dbReference type="AlphaFoldDB" id="A0A0M9AFF5"/>
<organism evidence="1 2">
    <name type="scientific">Thermus aquaticus</name>
    <dbReference type="NCBI Taxonomy" id="271"/>
    <lineage>
        <taxon>Bacteria</taxon>
        <taxon>Thermotogati</taxon>
        <taxon>Deinococcota</taxon>
        <taxon>Deinococci</taxon>
        <taxon>Thermales</taxon>
        <taxon>Thermaceae</taxon>
        <taxon>Thermus</taxon>
    </lineage>
</organism>
<comment type="caution">
    <text evidence="1">The sequence shown here is derived from an EMBL/GenBank/DDBJ whole genome shotgun (WGS) entry which is preliminary data.</text>
</comment>
<gene>
    <name evidence="1" type="ORF">BVI061214_02156</name>
</gene>
<evidence type="ECO:0000313" key="1">
    <source>
        <dbReference type="EMBL" id="KOX90957.1"/>
    </source>
</evidence>
<proteinExistence type="predicted"/>
<accession>A0A0M9AFF5</accession>
<sequence length="281" mass="31652">MLPDREHPLYYLDAETLLVAIYVWVDDELKALQTQGFKLPPKQRHQKATLAELLTLAIFLLLQGQDLAKGYLAAKTTLRAYFPSLPHLSRFYRVLQKAQGLLAHLAIRLAGGMGLLQVVDLKPIPLAHGHRVHGLSLPEAAVGVGPLGAFGGYVLMPVMNERGLFFRWALLPGNARETWGRDLVADLPAVLGDRGFRWVQGVKTPPYRVRGGRLVETGWRRWMGKVRNWIETRFSVMVRSLGLHRIEARSFWGLAARVNLILLVHNLIRSRVLLRMAGVEL</sequence>
<evidence type="ECO:0000313" key="2">
    <source>
        <dbReference type="Proteomes" id="UP000037685"/>
    </source>
</evidence>
<name>A0A0M9AFF5_THEAQ</name>
<dbReference type="RefSeq" id="WP_053768397.1">
    <property type="nucleotide sequence ID" value="NZ_LHCI01000106.1"/>
</dbReference>
<reference evidence="1 2" key="1">
    <citation type="submission" date="2015-07" db="EMBL/GenBank/DDBJ databases">
        <authorList>
            <person name="Noorani M."/>
        </authorList>
    </citation>
    <scope>NUCLEOTIDE SEQUENCE [LARGE SCALE GENOMIC DNA]</scope>
    <source>
        <strain evidence="2">ATCC 25104 / DSM 625 / JCM 10724 / NBRC 103206 / NCIMB 11243 / YT-1</strain>
    </source>
</reference>
<protein>
    <recommendedName>
        <fullName evidence="3">Transposase DDE domain protein</fullName>
    </recommendedName>
</protein>
<dbReference type="EMBL" id="LHCI01000106">
    <property type="protein sequence ID" value="KOX90957.1"/>
    <property type="molecule type" value="Genomic_DNA"/>
</dbReference>
<dbReference type="PATRIC" id="fig|271.14.peg.2232"/>
<evidence type="ECO:0008006" key="3">
    <source>
        <dbReference type="Google" id="ProtNLM"/>
    </source>
</evidence>